<evidence type="ECO:0000313" key="4">
    <source>
        <dbReference type="EMBL" id="KAI3429808.1"/>
    </source>
</evidence>
<dbReference type="NCBIfam" id="TIGR03317">
    <property type="entry name" value="ygfZ_signature"/>
    <property type="match status" value="1"/>
</dbReference>
<keyword evidence="5" id="KW-1185">Reference proteome</keyword>
<dbReference type="Gene3D" id="3.30.1360.120">
    <property type="entry name" value="Probable tRNA modification gtpase trme, domain 1"/>
    <property type="match status" value="1"/>
</dbReference>
<dbReference type="AlphaFoldDB" id="A0A9D4TMX8"/>
<feature type="region of interest" description="Disordered" evidence="2">
    <location>
        <begin position="440"/>
        <end position="479"/>
    </location>
</feature>
<reference evidence="4" key="1">
    <citation type="journal article" date="2019" name="Plant J.">
        <title>Chlorella vulgaris genome assembly and annotation reveals the molecular basis for metabolic acclimation to high light conditions.</title>
        <authorList>
            <person name="Cecchin M."/>
            <person name="Marcolungo L."/>
            <person name="Rossato M."/>
            <person name="Girolomoni L."/>
            <person name="Cosentino E."/>
            <person name="Cuine S."/>
            <person name="Li-Beisson Y."/>
            <person name="Delledonne M."/>
            <person name="Ballottari M."/>
        </authorList>
    </citation>
    <scope>NUCLEOTIDE SEQUENCE</scope>
    <source>
        <strain evidence="4">211/11P</strain>
    </source>
</reference>
<evidence type="ECO:0000313" key="5">
    <source>
        <dbReference type="Proteomes" id="UP001055712"/>
    </source>
</evidence>
<dbReference type="InterPro" id="IPR028896">
    <property type="entry name" value="GcvT/YgfZ/DmdA"/>
</dbReference>
<name>A0A9D4TMX8_CHLVU</name>
<comment type="caution">
    <text evidence="4">The sequence shown here is derived from an EMBL/GenBank/DDBJ whole genome shotgun (WGS) entry which is preliminary data.</text>
</comment>
<protein>
    <recommendedName>
        <fullName evidence="3">GCVT N-terminal domain-containing protein</fullName>
    </recommendedName>
</protein>
<keyword evidence="1" id="KW-0809">Transit peptide</keyword>
<proteinExistence type="predicted"/>
<sequence>MISATIGQCAAKPPSEAQCRPSTRGPIKAIHASKGGLQQACAPAGVSRVPQTRCRWAWWRATAAPADLPDLDALLGDLSVPEIDADLASLQTEQGAVFDDDGVVVHYKNDSRALHALEFAAAVADRSHWGRLRLAGEERLTFLHGQSTADVKDLQPGSGCDTVFVTAQARTIDLATVYAQGSGALVVVSPGVKEALLQRFDKYIFPADKVSVQDISSKTCMFSLVGPQADQVLQRLQAGAICDAPYGSHTLLSFQGKPVIVAVGGGLPGPGYTFIADESVAADVWRVLTAQDGVEPMGSDVWQMARVMAGRPAPGSELTEDFNPLEAGLYHAVSVQKGCYIGQETISKVHNLSAVKQQLWGLEMAAPCVVGDQVQSAAPDGGVLGRVTSYIDTPDGRHRALAYLKCKSRGAQVELEGVPVVVAGANGRVVAPPFLSRAFPEGQGEPEAAAASSEELAARKADAQRQKEEEEAAAAAARAEKLRAMQERLAAWQAQQQE</sequence>
<dbReference type="Proteomes" id="UP001055712">
    <property type="component" value="Unassembled WGS sequence"/>
</dbReference>
<dbReference type="InterPro" id="IPR027266">
    <property type="entry name" value="TrmE/GcvT-like"/>
</dbReference>
<reference evidence="4" key="2">
    <citation type="submission" date="2020-11" db="EMBL/GenBank/DDBJ databases">
        <authorList>
            <person name="Cecchin M."/>
            <person name="Marcolungo L."/>
            <person name="Rossato M."/>
            <person name="Girolomoni L."/>
            <person name="Cosentino E."/>
            <person name="Cuine S."/>
            <person name="Li-Beisson Y."/>
            <person name="Delledonne M."/>
            <person name="Ballottari M."/>
        </authorList>
    </citation>
    <scope>NUCLEOTIDE SEQUENCE</scope>
    <source>
        <strain evidence="4">211/11P</strain>
        <tissue evidence="4">Whole cell</tissue>
    </source>
</reference>
<dbReference type="GO" id="GO:0005739">
    <property type="term" value="C:mitochondrion"/>
    <property type="evidence" value="ECO:0007669"/>
    <property type="project" value="TreeGrafter"/>
</dbReference>
<accession>A0A9D4TMX8</accession>
<dbReference type="PANTHER" id="PTHR43757:SF14">
    <property type="entry name" value="GLYCINE CLEAVAGE T-PROTEIN FAMILY"/>
    <property type="match status" value="1"/>
</dbReference>
<feature type="domain" description="GCVT N-terminal" evidence="3">
    <location>
        <begin position="114"/>
        <end position="337"/>
    </location>
</feature>
<dbReference type="InterPro" id="IPR006222">
    <property type="entry name" value="GCVT_N"/>
</dbReference>
<dbReference type="SUPFAM" id="SSF103025">
    <property type="entry name" value="Folate-binding domain"/>
    <property type="match status" value="1"/>
</dbReference>
<evidence type="ECO:0000256" key="1">
    <source>
        <dbReference type="ARBA" id="ARBA00022946"/>
    </source>
</evidence>
<dbReference type="EMBL" id="SIDB01000008">
    <property type="protein sequence ID" value="KAI3429808.1"/>
    <property type="molecule type" value="Genomic_DNA"/>
</dbReference>
<evidence type="ECO:0000256" key="2">
    <source>
        <dbReference type="SAM" id="MobiDB-lite"/>
    </source>
</evidence>
<dbReference type="InterPro" id="IPR017703">
    <property type="entry name" value="YgfZ/GCV_T_CS"/>
</dbReference>
<organism evidence="4 5">
    <name type="scientific">Chlorella vulgaris</name>
    <name type="common">Green alga</name>
    <dbReference type="NCBI Taxonomy" id="3077"/>
    <lineage>
        <taxon>Eukaryota</taxon>
        <taxon>Viridiplantae</taxon>
        <taxon>Chlorophyta</taxon>
        <taxon>core chlorophytes</taxon>
        <taxon>Trebouxiophyceae</taxon>
        <taxon>Chlorellales</taxon>
        <taxon>Chlorellaceae</taxon>
        <taxon>Chlorella clade</taxon>
        <taxon>Chlorella</taxon>
    </lineage>
</organism>
<dbReference type="PANTHER" id="PTHR43757">
    <property type="entry name" value="AMINOMETHYLTRANSFERASE"/>
    <property type="match status" value="1"/>
</dbReference>
<dbReference type="OrthoDB" id="191995at2759"/>
<gene>
    <name evidence="4" type="ORF">D9Q98_010121</name>
</gene>
<dbReference type="Pfam" id="PF01571">
    <property type="entry name" value="GCV_T"/>
    <property type="match status" value="1"/>
</dbReference>
<feature type="compositionally biased region" description="Low complexity" evidence="2">
    <location>
        <begin position="440"/>
        <end position="455"/>
    </location>
</feature>
<evidence type="ECO:0000259" key="3">
    <source>
        <dbReference type="Pfam" id="PF01571"/>
    </source>
</evidence>
<feature type="compositionally biased region" description="Basic and acidic residues" evidence="2">
    <location>
        <begin position="456"/>
        <end position="468"/>
    </location>
</feature>